<dbReference type="Proteomes" id="UP001201873">
    <property type="component" value="Unassembled WGS sequence"/>
</dbReference>
<dbReference type="EMBL" id="JALKFT010000047">
    <property type="protein sequence ID" value="MCK9878837.1"/>
    <property type="molecule type" value="Genomic_DNA"/>
</dbReference>
<evidence type="ECO:0000259" key="2">
    <source>
        <dbReference type="Pfam" id="PF00501"/>
    </source>
</evidence>
<feature type="region of interest" description="Disordered" evidence="1">
    <location>
        <begin position="1"/>
        <end position="26"/>
    </location>
</feature>
<proteinExistence type="predicted"/>
<feature type="domain" description="AMP-dependent synthetase/ligase" evidence="2">
    <location>
        <begin position="37"/>
        <end position="403"/>
    </location>
</feature>
<reference evidence="4 5" key="1">
    <citation type="submission" date="2022-04" db="EMBL/GenBank/DDBJ databases">
        <title>Genome diversity in the genus Frankia.</title>
        <authorList>
            <person name="Carlos-Shanley C."/>
            <person name="Hahn D."/>
        </authorList>
    </citation>
    <scope>NUCLEOTIDE SEQUENCE [LARGE SCALE GENOMIC DNA]</scope>
    <source>
        <strain evidence="4 5">Ag45/Mut15</strain>
    </source>
</reference>
<dbReference type="Gene3D" id="3.30.300.30">
    <property type="match status" value="1"/>
</dbReference>
<dbReference type="PANTHER" id="PTHR43767">
    <property type="entry name" value="LONG-CHAIN-FATTY-ACID--COA LIGASE"/>
    <property type="match status" value="1"/>
</dbReference>
<dbReference type="InterPro" id="IPR050237">
    <property type="entry name" value="ATP-dep_AMP-bd_enzyme"/>
</dbReference>
<dbReference type="GO" id="GO:0004467">
    <property type="term" value="F:long-chain fatty acid-CoA ligase activity"/>
    <property type="evidence" value="ECO:0007669"/>
    <property type="project" value="UniProtKB-EC"/>
</dbReference>
<dbReference type="Pfam" id="PF13193">
    <property type="entry name" value="AMP-binding_C"/>
    <property type="match status" value="1"/>
</dbReference>
<evidence type="ECO:0000259" key="3">
    <source>
        <dbReference type="Pfam" id="PF13193"/>
    </source>
</evidence>
<evidence type="ECO:0000256" key="1">
    <source>
        <dbReference type="SAM" id="MobiDB-lite"/>
    </source>
</evidence>
<evidence type="ECO:0000313" key="5">
    <source>
        <dbReference type="Proteomes" id="UP001201873"/>
    </source>
</evidence>
<dbReference type="InterPro" id="IPR025110">
    <property type="entry name" value="AMP-bd_C"/>
</dbReference>
<keyword evidence="5" id="KW-1185">Reference proteome</keyword>
<feature type="compositionally biased region" description="Low complexity" evidence="1">
    <location>
        <begin position="10"/>
        <end position="26"/>
    </location>
</feature>
<dbReference type="PANTHER" id="PTHR43767:SF1">
    <property type="entry name" value="NONRIBOSOMAL PEPTIDE SYNTHASE PES1 (EUROFUNG)-RELATED"/>
    <property type="match status" value="1"/>
</dbReference>
<comment type="caution">
    <text evidence="4">The sequence shown here is derived from an EMBL/GenBank/DDBJ whole genome shotgun (WGS) entry which is preliminary data.</text>
</comment>
<dbReference type="SUPFAM" id="SSF56801">
    <property type="entry name" value="Acetyl-CoA synthetase-like"/>
    <property type="match status" value="1"/>
</dbReference>
<dbReference type="NCBIfam" id="NF004837">
    <property type="entry name" value="PRK06187.1"/>
    <property type="match status" value="1"/>
</dbReference>
<gene>
    <name evidence="4" type="ORF">MXD59_24265</name>
</gene>
<organism evidence="4 5">
    <name type="scientific">Frankia umida</name>
    <dbReference type="NCBI Taxonomy" id="573489"/>
    <lineage>
        <taxon>Bacteria</taxon>
        <taxon>Bacillati</taxon>
        <taxon>Actinomycetota</taxon>
        <taxon>Actinomycetes</taxon>
        <taxon>Frankiales</taxon>
        <taxon>Frankiaceae</taxon>
        <taxon>Frankia</taxon>
    </lineage>
</organism>
<protein>
    <submittedName>
        <fullName evidence="4">Long-chain-fatty-acid--CoA ligase</fullName>
        <ecNumber evidence="4">6.2.1.3</ecNumber>
    </submittedName>
</protein>
<dbReference type="Gene3D" id="3.40.50.12780">
    <property type="entry name" value="N-terminal domain of ligase-like"/>
    <property type="match status" value="1"/>
</dbReference>
<name>A0ABT0K4W2_9ACTN</name>
<sequence>MSPTHPAPTAPFAETTMPTPTTVTTRPEWTLPATSARHARERPEHPAIVCERRIVTYADVHEASNRVAHALRTAGVQAGTRIAYLGRESEYYYIVVLGCAKVGAVLVPVNWRLTSAEVDHILRDSGARVLFADSAFAGTIERVRPGLPGLVSVVLVDGPRTADPGQGLRTWWADAPSGELNPSSSPDGPVVQIYTSGTTGRPKGAVVAHRSFFTLPAALRAAGVSWLDWLPDDISLISLPGLGTAGMGWFMHGFNAGLTNVVMRTFVPQQAVRLIRELGVTTTFAAPAMLRMMLDEQDADRAAFASMRKIAYGGAPISSALLTRCMAVFDCEFAQIYASTETASVATCLPPSAHRPGSPLLGSAGLVCPGNEIKIIDERGRTLPPGQTGQICVRTPARMLGYWGMVEETDRTLRDGWLLMGDLGHLDENGCLYLADRINDTIIVAGQNIYPAEVERELGEHPEVVDAAVVGVADERWGEAVHAFVVLAPGASPTPRQLLVFLRARLADYKLPVAFHVVEELPRNPAGKLLRRVLRAGVSAGGTP</sequence>
<accession>A0ABT0K4W2</accession>
<feature type="domain" description="AMP-binding enzyme C-terminal" evidence="3">
    <location>
        <begin position="453"/>
        <end position="528"/>
    </location>
</feature>
<dbReference type="InterPro" id="IPR000873">
    <property type="entry name" value="AMP-dep_synth/lig_dom"/>
</dbReference>
<dbReference type="InterPro" id="IPR042099">
    <property type="entry name" value="ANL_N_sf"/>
</dbReference>
<dbReference type="EC" id="6.2.1.3" evidence="4"/>
<dbReference type="InterPro" id="IPR045851">
    <property type="entry name" value="AMP-bd_C_sf"/>
</dbReference>
<keyword evidence="4" id="KW-0436">Ligase</keyword>
<evidence type="ECO:0000313" key="4">
    <source>
        <dbReference type="EMBL" id="MCK9878837.1"/>
    </source>
</evidence>
<dbReference type="Pfam" id="PF00501">
    <property type="entry name" value="AMP-binding"/>
    <property type="match status" value="1"/>
</dbReference>